<proteinExistence type="predicted"/>
<reference evidence="3" key="1">
    <citation type="submission" date="2016-06" db="EMBL/GenBank/DDBJ databases">
        <title>Parallel loss of symbiosis genes in relatives of nitrogen-fixing non-legume Parasponia.</title>
        <authorList>
            <person name="Van Velzen R."/>
            <person name="Holmer R."/>
            <person name="Bu F."/>
            <person name="Rutten L."/>
            <person name="Van Zeijl A."/>
            <person name="Liu W."/>
            <person name="Santuari L."/>
            <person name="Cao Q."/>
            <person name="Sharma T."/>
            <person name="Shen D."/>
            <person name="Roswanjaya Y."/>
            <person name="Wardhani T."/>
            <person name="Kalhor M.S."/>
            <person name="Jansen J."/>
            <person name="Van den Hoogen J."/>
            <person name="Gungor B."/>
            <person name="Hartog M."/>
            <person name="Hontelez J."/>
            <person name="Verver J."/>
            <person name="Yang W.-C."/>
            <person name="Schijlen E."/>
            <person name="Repin R."/>
            <person name="Schilthuizen M."/>
            <person name="Schranz E."/>
            <person name="Heidstra R."/>
            <person name="Miyata K."/>
            <person name="Fedorova E."/>
            <person name="Kohlen W."/>
            <person name="Bisseling T."/>
            <person name="Smit S."/>
            <person name="Geurts R."/>
        </authorList>
    </citation>
    <scope>NUCLEOTIDE SEQUENCE [LARGE SCALE GENOMIC DNA]</scope>
    <source>
        <strain evidence="3">cv. WU1-14</strain>
    </source>
</reference>
<sequence>MENSSWDLLILRSVALPCRLKNPPRITHCQWSPPLLGWVKVNVDGCARGQLGLIAARGILRNSSEPVLGYFASKLENGFSFEAEFVTTIIAIEITSQRNWVFLRLESDAIYILRLLTSHSLQVPWYLPHLS</sequence>
<dbReference type="InterPro" id="IPR012337">
    <property type="entry name" value="RNaseH-like_sf"/>
</dbReference>
<protein>
    <submittedName>
        <fullName evidence="2">Ribonuclease H-like domain containing protein</fullName>
    </submittedName>
</protein>
<dbReference type="GO" id="GO:0003676">
    <property type="term" value="F:nucleic acid binding"/>
    <property type="evidence" value="ECO:0007669"/>
    <property type="project" value="InterPro"/>
</dbReference>
<dbReference type="InterPro" id="IPR044730">
    <property type="entry name" value="RNase_H-like_dom_plant"/>
</dbReference>
<dbReference type="OrthoDB" id="1166390at2759"/>
<dbReference type="GO" id="GO:0004523">
    <property type="term" value="F:RNA-DNA hybrid ribonuclease activity"/>
    <property type="evidence" value="ECO:0007669"/>
    <property type="project" value="InterPro"/>
</dbReference>
<dbReference type="SUPFAM" id="SSF53098">
    <property type="entry name" value="Ribonuclease H-like"/>
    <property type="match status" value="1"/>
</dbReference>
<keyword evidence="3" id="KW-1185">Reference proteome</keyword>
<feature type="domain" description="RNase H type-1" evidence="1">
    <location>
        <begin position="42"/>
        <end position="120"/>
    </location>
</feature>
<dbReference type="PANTHER" id="PTHR47723">
    <property type="entry name" value="OS05G0353850 PROTEIN"/>
    <property type="match status" value="1"/>
</dbReference>
<gene>
    <name evidence="2" type="ORF">PanWU01x14_140870</name>
</gene>
<evidence type="ECO:0000313" key="2">
    <source>
        <dbReference type="EMBL" id="PON62094.1"/>
    </source>
</evidence>
<accession>A0A2P5CM34</accession>
<organism evidence="2 3">
    <name type="scientific">Parasponia andersonii</name>
    <name type="common">Sponia andersonii</name>
    <dbReference type="NCBI Taxonomy" id="3476"/>
    <lineage>
        <taxon>Eukaryota</taxon>
        <taxon>Viridiplantae</taxon>
        <taxon>Streptophyta</taxon>
        <taxon>Embryophyta</taxon>
        <taxon>Tracheophyta</taxon>
        <taxon>Spermatophyta</taxon>
        <taxon>Magnoliopsida</taxon>
        <taxon>eudicotyledons</taxon>
        <taxon>Gunneridae</taxon>
        <taxon>Pentapetalae</taxon>
        <taxon>rosids</taxon>
        <taxon>fabids</taxon>
        <taxon>Rosales</taxon>
        <taxon>Cannabaceae</taxon>
        <taxon>Parasponia</taxon>
    </lineage>
</organism>
<dbReference type="InterPro" id="IPR053151">
    <property type="entry name" value="RNase_H-like"/>
</dbReference>
<evidence type="ECO:0000259" key="1">
    <source>
        <dbReference type="Pfam" id="PF13456"/>
    </source>
</evidence>
<evidence type="ECO:0000313" key="3">
    <source>
        <dbReference type="Proteomes" id="UP000237105"/>
    </source>
</evidence>
<dbReference type="Pfam" id="PF13456">
    <property type="entry name" value="RVT_3"/>
    <property type="match status" value="1"/>
</dbReference>
<name>A0A2P5CM34_PARAD</name>
<dbReference type="InterPro" id="IPR002156">
    <property type="entry name" value="RNaseH_domain"/>
</dbReference>
<dbReference type="AlphaFoldDB" id="A0A2P5CM34"/>
<dbReference type="PANTHER" id="PTHR47723:SF19">
    <property type="entry name" value="POLYNUCLEOTIDYL TRANSFERASE, RIBONUCLEASE H-LIKE SUPERFAMILY PROTEIN"/>
    <property type="match status" value="1"/>
</dbReference>
<comment type="caution">
    <text evidence="2">The sequence shown here is derived from an EMBL/GenBank/DDBJ whole genome shotgun (WGS) entry which is preliminary data.</text>
</comment>
<dbReference type="CDD" id="cd06222">
    <property type="entry name" value="RNase_H_like"/>
    <property type="match status" value="1"/>
</dbReference>
<dbReference type="Proteomes" id="UP000237105">
    <property type="component" value="Unassembled WGS sequence"/>
</dbReference>
<dbReference type="EMBL" id="JXTB01000116">
    <property type="protein sequence ID" value="PON62094.1"/>
    <property type="molecule type" value="Genomic_DNA"/>
</dbReference>